<gene>
    <name evidence="8" type="ORF">AUP42_15395</name>
</gene>
<sequence>MSSLANTKPRTVIPALGNLWAALEPLSPVIVRVTTGLLLVPHGAQKLFGAFGGYGLEGTAGWLESIGFAPGFLFALLIGLLEFVGGLMLTVGLLTRPVAAAVIAFMAVAVTIHLPNGYAWNNAGFEMPVFWGLMALSILIRGGGKYSVDRKIGVEF</sequence>
<dbReference type="InterPro" id="IPR051907">
    <property type="entry name" value="DoxX-like_oxidoreductase"/>
</dbReference>
<feature type="transmembrane region" description="Helical" evidence="7">
    <location>
        <begin position="127"/>
        <end position="144"/>
    </location>
</feature>
<dbReference type="PANTHER" id="PTHR33452:SF1">
    <property type="entry name" value="INNER MEMBRANE PROTEIN YPHA-RELATED"/>
    <property type="match status" value="1"/>
</dbReference>
<keyword evidence="6 7" id="KW-0472">Membrane</keyword>
<reference evidence="8 9" key="1">
    <citation type="submission" date="2015-12" db="EMBL/GenBank/DDBJ databases">
        <title>Genome sequence of Thalassospira lucentensis MCCC 1A02072.</title>
        <authorList>
            <person name="Lu L."/>
            <person name="Lai Q."/>
            <person name="Shao Z."/>
            <person name="Qian P."/>
        </authorList>
    </citation>
    <scope>NUCLEOTIDE SEQUENCE [LARGE SCALE GENOMIC DNA]</scope>
    <source>
        <strain evidence="8 9">MCCC 1A02072</strain>
    </source>
</reference>
<dbReference type="AlphaFoldDB" id="A0A154LA44"/>
<keyword evidence="4 7" id="KW-0812">Transmembrane</keyword>
<keyword evidence="3" id="KW-1003">Cell membrane</keyword>
<keyword evidence="5 7" id="KW-1133">Transmembrane helix</keyword>
<evidence type="ECO:0000256" key="1">
    <source>
        <dbReference type="ARBA" id="ARBA00004651"/>
    </source>
</evidence>
<comment type="similarity">
    <text evidence="2">Belongs to the DoxX family.</text>
</comment>
<dbReference type="Proteomes" id="UP000076335">
    <property type="component" value="Unassembled WGS sequence"/>
</dbReference>
<feature type="transmembrane region" description="Helical" evidence="7">
    <location>
        <begin position="72"/>
        <end position="91"/>
    </location>
</feature>
<evidence type="ECO:0000313" key="9">
    <source>
        <dbReference type="Proteomes" id="UP000076335"/>
    </source>
</evidence>
<evidence type="ECO:0000256" key="6">
    <source>
        <dbReference type="ARBA" id="ARBA00023136"/>
    </source>
</evidence>
<feature type="transmembrane region" description="Helical" evidence="7">
    <location>
        <begin position="98"/>
        <end position="115"/>
    </location>
</feature>
<evidence type="ECO:0000256" key="5">
    <source>
        <dbReference type="ARBA" id="ARBA00022989"/>
    </source>
</evidence>
<dbReference type="OrthoDB" id="5398343at2"/>
<evidence type="ECO:0000313" key="8">
    <source>
        <dbReference type="EMBL" id="KZB66908.1"/>
    </source>
</evidence>
<dbReference type="InterPro" id="IPR032808">
    <property type="entry name" value="DoxX"/>
</dbReference>
<protein>
    <submittedName>
        <fullName evidence="8">DoxX family protein</fullName>
    </submittedName>
</protein>
<evidence type="ECO:0000256" key="3">
    <source>
        <dbReference type="ARBA" id="ARBA00022475"/>
    </source>
</evidence>
<evidence type="ECO:0000256" key="7">
    <source>
        <dbReference type="SAM" id="Phobius"/>
    </source>
</evidence>
<organism evidence="8 9">
    <name type="scientific">Thalassospira lucentensis</name>
    <dbReference type="NCBI Taxonomy" id="168935"/>
    <lineage>
        <taxon>Bacteria</taxon>
        <taxon>Pseudomonadati</taxon>
        <taxon>Pseudomonadota</taxon>
        <taxon>Alphaproteobacteria</taxon>
        <taxon>Rhodospirillales</taxon>
        <taxon>Thalassospiraceae</taxon>
        <taxon>Thalassospira</taxon>
    </lineage>
</organism>
<dbReference type="EMBL" id="LPVY01000005">
    <property type="protein sequence ID" value="KZB66908.1"/>
    <property type="molecule type" value="Genomic_DNA"/>
</dbReference>
<dbReference type="Pfam" id="PF07681">
    <property type="entry name" value="DoxX"/>
    <property type="match status" value="1"/>
</dbReference>
<comment type="caution">
    <text evidence="8">The sequence shown here is derived from an EMBL/GenBank/DDBJ whole genome shotgun (WGS) entry which is preliminary data.</text>
</comment>
<dbReference type="GO" id="GO:0005886">
    <property type="term" value="C:plasma membrane"/>
    <property type="evidence" value="ECO:0007669"/>
    <property type="project" value="UniProtKB-SubCell"/>
</dbReference>
<proteinExistence type="inferred from homology"/>
<dbReference type="RefSeq" id="WP_062950300.1">
    <property type="nucleotide sequence ID" value="NZ_LPVY01000005.1"/>
</dbReference>
<name>A0A154LA44_9PROT</name>
<accession>A0A154LA44</accession>
<dbReference type="PANTHER" id="PTHR33452">
    <property type="entry name" value="OXIDOREDUCTASE CATD-RELATED"/>
    <property type="match status" value="1"/>
</dbReference>
<comment type="subcellular location">
    <subcellularLocation>
        <location evidence="1">Cell membrane</location>
        <topology evidence="1">Multi-pass membrane protein</topology>
    </subcellularLocation>
</comment>
<evidence type="ECO:0000256" key="2">
    <source>
        <dbReference type="ARBA" id="ARBA00006679"/>
    </source>
</evidence>
<evidence type="ECO:0000256" key="4">
    <source>
        <dbReference type="ARBA" id="ARBA00022692"/>
    </source>
</evidence>